<dbReference type="InterPro" id="IPR029006">
    <property type="entry name" value="ADF-H/Gelsolin-like_dom_sf"/>
</dbReference>
<evidence type="ECO:0000256" key="3">
    <source>
        <dbReference type="ARBA" id="ARBA00022490"/>
    </source>
</evidence>
<evidence type="ECO:0000313" key="10">
    <source>
        <dbReference type="EMBL" id="KAK5541440.1"/>
    </source>
</evidence>
<evidence type="ECO:0000313" key="11">
    <source>
        <dbReference type="Proteomes" id="UP001345827"/>
    </source>
</evidence>
<dbReference type="GO" id="GO:0005737">
    <property type="term" value="C:cytoplasm"/>
    <property type="evidence" value="ECO:0007669"/>
    <property type="project" value="TreeGrafter"/>
</dbReference>
<feature type="domain" description="ADF-H" evidence="9">
    <location>
        <begin position="3"/>
        <end position="141"/>
    </location>
</feature>
<comment type="caution">
    <text evidence="10">The sequence shown here is derived from an EMBL/GenBank/DDBJ whole genome shotgun (WGS) entry which is preliminary data.</text>
</comment>
<feature type="compositionally biased region" description="Gly residues" evidence="8">
    <location>
        <begin position="142"/>
        <end position="152"/>
    </location>
</feature>
<dbReference type="PROSITE" id="PS51263">
    <property type="entry name" value="ADF_H"/>
    <property type="match status" value="1"/>
</dbReference>
<dbReference type="GO" id="GO:0030042">
    <property type="term" value="P:actin filament depolymerization"/>
    <property type="evidence" value="ECO:0007669"/>
    <property type="project" value="TreeGrafter"/>
</dbReference>
<keyword evidence="3" id="KW-0963">Cytoplasm</keyword>
<dbReference type="Gene3D" id="3.40.20.10">
    <property type="entry name" value="Severin"/>
    <property type="match status" value="2"/>
</dbReference>
<feature type="region of interest" description="Disordered" evidence="8">
    <location>
        <begin position="133"/>
        <end position="199"/>
    </location>
</feature>
<protein>
    <submittedName>
        <fullName evidence="10">Twinfilin-1</fullName>
    </submittedName>
</protein>
<evidence type="ECO:0000256" key="2">
    <source>
        <dbReference type="ARBA" id="ARBA00009557"/>
    </source>
</evidence>
<dbReference type="GO" id="GO:0051015">
    <property type="term" value="F:actin filament binding"/>
    <property type="evidence" value="ECO:0007669"/>
    <property type="project" value="TreeGrafter"/>
</dbReference>
<organism evidence="10 11">
    <name type="scientific">Vermiconidia calcicola</name>
    <dbReference type="NCBI Taxonomy" id="1690605"/>
    <lineage>
        <taxon>Eukaryota</taxon>
        <taxon>Fungi</taxon>
        <taxon>Dikarya</taxon>
        <taxon>Ascomycota</taxon>
        <taxon>Pezizomycotina</taxon>
        <taxon>Dothideomycetes</taxon>
        <taxon>Dothideomycetidae</taxon>
        <taxon>Mycosphaerellales</taxon>
        <taxon>Extremaceae</taxon>
        <taxon>Vermiconidia</taxon>
    </lineage>
</organism>
<dbReference type="AlphaFoldDB" id="A0AAV9QE48"/>
<evidence type="ECO:0000256" key="6">
    <source>
        <dbReference type="ARBA" id="ARBA00023212"/>
    </source>
</evidence>
<dbReference type="GO" id="GO:0051016">
    <property type="term" value="P:barbed-end actin filament capping"/>
    <property type="evidence" value="ECO:0007669"/>
    <property type="project" value="TreeGrafter"/>
</dbReference>
<dbReference type="CDD" id="cd11285">
    <property type="entry name" value="ADF_Twf-N_like"/>
    <property type="match status" value="1"/>
</dbReference>
<evidence type="ECO:0000256" key="5">
    <source>
        <dbReference type="ARBA" id="ARBA00023203"/>
    </source>
</evidence>
<feature type="compositionally biased region" description="Basic and acidic residues" evidence="8">
    <location>
        <begin position="325"/>
        <end position="342"/>
    </location>
</feature>
<dbReference type="FunFam" id="3.40.20.10:FF:000042">
    <property type="entry name" value="Actin depolymerizing protein"/>
    <property type="match status" value="1"/>
</dbReference>
<dbReference type="InterPro" id="IPR002108">
    <property type="entry name" value="ADF-H"/>
</dbReference>
<keyword evidence="5" id="KW-0009">Actin-binding</keyword>
<reference evidence="10 11" key="1">
    <citation type="submission" date="2023-06" db="EMBL/GenBank/DDBJ databases">
        <title>Black Yeasts Isolated from many extreme environments.</title>
        <authorList>
            <person name="Coleine C."/>
            <person name="Stajich J.E."/>
            <person name="Selbmann L."/>
        </authorList>
    </citation>
    <scope>NUCLEOTIDE SEQUENCE [LARGE SCALE GENOMIC DNA]</scope>
    <source>
        <strain evidence="10 11">CCFEE 5887</strain>
    </source>
</reference>
<comment type="similarity">
    <text evidence="2">Belongs to the actin-binding proteins ADF family. Twinfilin subfamily.</text>
</comment>
<keyword evidence="6" id="KW-0206">Cytoskeleton</keyword>
<dbReference type="SUPFAM" id="SSF55753">
    <property type="entry name" value="Actin depolymerizing proteins"/>
    <property type="match status" value="2"/>
</dbReference>
<dbReference type="SMART" id="SM00102">
    <property type="entry name" value="ADF"/>
    <property type="match status" value="2"/>
</dbReference>
<dbReference type="Proteomes" id="UP001345827">
    <property type="component" value="Unassembled WGS sequence"/>
</dbReference>
<evidence type="ECO:0000256" key="1">
    <source>
        <dbReference type="ARBA" id="ARBA00004245"/>
    </source>
</evidence>
<dbReference type="PANTHER" id="PTHR13759:SF1">
    <property type="entry name" value="TWINFILIN"/>
    <property type="match status" value="1"/>
</dbReference>
<dbReference type="EMBL" id="JAXLQG010000004">
    <property type="protein sequence ID" value="KAK5541440.1"/>
    <property type="molecule type" value="Genomic_DNA"/>
</dbReference>
<evidence type="ECO:0000256" key="4">
    <source>
        <dbReference type="ARBA" id="ARBA00022737"/>
    </source>
</evidence>
<comment type="subunit">
    <text evidence="7">Interacts with G-actin; ADP-actin form.</text>
</comment>
<dbReference type="GO" id="GO:0005884">
    <property type="term" value="C:actin filament"/>
    <property type="evidence" value="ECO:0007669"/>
    <property type="project" value="TreeGrafter"/>
</dbReference>
<evidence type="ECO:0000256" key="8">
    <source>
        <dbReference type="SAM" id="MobiDB-lite"/>
    </source>
</evidence>
<dbReference type="PANTHER" id="PTHR13759">
    <property type="entry name" value="TWINFILIN"/>
    <property type="match status" value="1"/>
</dbReference>
<keyword evidence="4" id="KW-0677">Repeat</keyword>
<evidence type="ECO:0000256" key="7">
    <source>
        <dbReference type="ARBA" id="ARBA00038532"/>
    </source>
</evidence>
<feature type="compositionally biased region" description="Basic and acidic residues" evidence="8">
    <location>
        <begin position="162"/>
        <end position="187"/>
    </location>
</feature>
<keyword evidence="11" id="KW-1185">Reference proteome</keyword>
<gene>
    <name evidence="10" type="primary">TWF1</name>
    <name evidence="10" type="ORF">LTR25_003218</name>
</gene>
<accession>A0AAV9QE48</accession>
<feature type="region of interest" description="Disordered" evidence="8">
    <location>
        <begin position="325"/>
        <end position="379"/>
    </location>
</feature>
<feature type="compositionally biased region" description="Gly residues" evidence="8">
    <location>
        <begin position="190"/>
        <end position="199"/>
    </location>
</feature>
<proteinExistence type="inferred from homology"/>
<dbReference type="InterPro" id="IPR028458">
    <property type="entry name" value="Twinfilin"/>
</dbReference>
<name>A0AAV9QE48_9PEZI</name>
<dbReference type="Pfam" id="PF00241">
    <property type="entry name" value="Cofilin_ADF"/>
    <property type="match status" value="2"/>
</dbReference>
<evidence type="ECO:0000259" key="9">
    <source>
        <dbReference type="PROSITE" id="PS51263"/>
    </source>
</evidence>
<comment type="subcellular location">
    <subcellularLocation>
        <location evidence="1">Cytoplasm</location>
        <location evidence="1">Cytoskeleton</location>
    </subcellularLocation>
</comment>
<sequence length="379" mass="39294">MQSGITASAELLEAFTTFTSDTSAFCLPVSITSESLTPLSSIPFPSGSSTLPSSLSSLDSLLTPTTPLYLLLRRGPSGSQAQSDLVAVTYIPSRAPVRQKTLFASTRATLIRELGSEKFGETVFLTEREEVLDPAQWDERAGGGGASTGAGQGQQDPGLLSTEERELQAVKRAEEEERHGTRGRDLMGEAGSGGVIGARSGTGGGRSGIVMKIEDDARAALGDVAAAAGGASGLVVQMGIEVSSETLTLLGRREGVSVGDVAGMIPGDRPSYTFYSVGSGVVFLYVCPLSSKVKERMVYAGSRRGLLHIAEGEGVKVLKRLEAGDPDEGSARLEEEVRELVKESGAAGGDAAEGEDSAPGSGTATPRGGFARPKRPGRR</sequence>
<dbReference type="GO" id="GO:0003785">
    <property type="term" value="F:actin monomer binding"/>
    <property type="evidence" value="ECO:0007669"/>
    <property type="project" value="TreeGrafter"/>
</dbReference>